<dbReference type="GO" id="GO:0003729">
    <property type="term" value="F:mRNA binding"/>
    <property type="evidence" value="ECO:0007669"/>
    <property type="project" value="TreeGrafter"/>
</dbReference>
<evidence type="ECO:0000256" key="5">
    <source>
        <dbReference type="RuleBase" id="RU003877"/>
    </source>
</evidence>
<dbReference type="CDD" id="cd00392">
    <property type="entry name" value="Ribosomal_L13"/>
    <property type="match status" value="1"/>
</dbReference>
<name>A0A0G1ENM9_9BACT</name>
<dbReference type="GO" id="GO:0003735">
    <property type="term" value="F:structural constituent of ribosome"/>
    <property type="evidence" value="ECO:0007669"/>
    <property type="project" value="InterPro"/>
</dbReference>
<comment type="similarity">
    <text evidence="1 4 5">Belongs to the universal ribosomal protein uL13 family.</text>
</comment>
<comment type="subunit">
    <text evidence="4">Part of the 50S ribosomal subunit.</text>
</comment>
<dbReference type="Proteomes" id="UP000034543">
    <property type="component" value="Unassembled WGS sequence"/>
</dbReference>
<dbReference type="PANTHER" id="PTHR11545:SF2">
    <property type="entry name" value="LARGE RIBOSOMAL SUBUNIT PROTEIN UL13M"/>
    <property type="match status" value="1"/>
</dbReference>
<dbReference type="PIRSF" id="PIRSF002181">
    <property type="entry name" value="Ribosomal_L13"/>
    <property type="match status" value="1"/>
</dbReference>
<dbReference type="InterPro" id="IPR036899">
    <property type="entry name" value="Ribosomal_uL13_sf"/>
</dbReference>
<dbReference type="PANTHER" id="PTHR11545">
    <property type="entry name" value="RIBOSOMAL PROTEIN L13"/>
    <property type="match status" value="1"/>
</dbReference>
<evidence type="ECO:0000256" key="3">
    <source>
        <dbReference type="ARBA" id="ARBA00023274"/>
    </source>
</evidence>
<evidence type="ECO:0000313" key="8">
    <source>
        <dbReference type="Proteomes" id="UP000034543"/>
    </source>
</evidence>
<organism evidence="7 8">
    <name type="scientific">Candidatus Gottesmanbacteria bacterium GW2011_GWA1_43_11</name>
    <dbReference type="NCBI Taxonomy" id="1618436"/>
    <lineage>
        <taxon>Bacteria</taxon>
        <taxon>Candidatus Gottesmaniibacteriota</taxon>
    </lineage>
</organism>
<evidence type="ECO:0000256" key="1">
    <source>
        <dbReference type="ARBA" id="ARBA00006227"/>
    </source>
</evidence>
<reference evidence="7 8" key="1">
    <citation type="journal article" date="2015" name="Nature">
        <title>rRNA introns, odd ribosomes, and small enigmatic genomes across a large radiation of phyla.</title>
        <authorList>
            <person name="Brown C.T."/>
            <person name="Hug L.A."/>
            <person name="Thomas B.C."/>
            <person name="Sharon I."/>
            <person name="Castelle C.J."/>
            <person name="Singh A."/>
            <person name="Wilkins M.J."/>
            <person name="Williams K.H."/>
            <person name="Banfield J.F."/>
        </authorList>
    </citation>
    <scope>NUCLEOTIDE SEQUENCE [LARGE SCALE GENOMIC DNA]</scope>
</reference>
<dbReference type="GO" id="GO:0006412">
    <property type="term" value="P:translation"/>
    <property type="evidence" value="ECO:0007669"/>
    <property type="project" value="UniProtKB-UniRule"/>
</dbReference>
<dbReference type="PATRIC" id="fig|1618436.3.peg.828"/>
<comment type="function">
    <text evidence="4 6">This protein is one of the early assembly proteins of the 50S ribosomal subunit, although it is not seen to bind rRNA by itself. It is important during the early stages of 50S assembly.</text>
</comment>
<dbReference type="GO" id="GO:0005840">
    <property type="term" value="C:ribosome"/>
    <property type="evidence" value="ECO:0007669"/>
    <property type="project" value="UniProtKB-KW"/>
</dbReference>
<dbReference type="HAMAP" id="MF_01366">
    <property type="entry name" value="Ribosomal_uL13"/>
    <property type="match status" value="1"/>
</dbReference>
<comment type="caution">
    <text evidence="7">The sequence shown here is derived from an EMBL/GenBank/DDBJ whole genome shotgun (WGS) entry which is preliminary data.</text>
</comment>
<gene>
    <name evidence="4 6" type="primary">rplM</name>
    <name evidence="7" type="ORF">UV59_C0016G0004</name>
</gene>
<evidence type="ECO:0000256" key="2">
    <source>
        <dbReference type="ARBA" id="ARBA00022980"/>
    </source>
</evidence>
<dbReference type="Gene3D" id="3.90.1180.10">
    <property type="entry name" value="Ribosomal protein L13"/>
    <property type="match status" value="1"/>
</dbReference>
<dbReference type="NCBIfam" id="TIGR01066">
    <property type="entry name" value="rplM_bact"/>
    <property type="match status" value="1"/>
</dbReference>
<dbReference type="AlphaFoldDB" id="A0A0G1ENM9"/>
<evidence type="ECO:0000256" key="6">
    <source>
        <dbReference type="RuleBase" id="RU003878"/>
    </source>
</evidence>
<dbReference type="InterPro" id="IPR005822">
    <property type="entry name" value="Ribosomal_uL13"/>
</dbReference>
<sequence length="145" mass="16031">MKLKVAKPTKPTSIKSISRSWHLVDVKGQVLGRAATQIATKLTGKSKPVFVRNLDCGDYVVVVNAKAIVVTGKKLDDKEYTSYSGYPGGIRKESLTHLQERRPVEVVRRAVSGMLPKNKLRAPLLKRLYIYAGSDHPYKAQLGAN</sequence>
<dbReference type="SUPFAM" id="SSF52161">
    <property type="entry name" value="Ribosomal protein L13"/>
    <property type="match status" value="1"/>
</dbReference>
<dbReference type="InterPro" id="IPR023563">
    <property type="entry name" value="Ribosomal_uL13_CS"/>
</dbReference>
<dbReference type="GO" id="GO:1990904">
    <property type="term" value="C:ribonucleoprotein complex"/>
    <property type="evidence" value="ECO:0007669"/>
    <property type="project" value="UniProtKB-KW"/>
</dbReference>
<dbReference type="GO" id="GO:0017148">
    <property type="term" value="P:negative regulation of translation"/>
    <property type="evidence" value="ECO:0007669"/>
    <property type="project" value="TreeGrafter"/>
</dbReference>
<proteinExistence type="inferred from homology"/>
<keyword evidence="3 4" id="KW-0687">Ribonucleoprotein</keyword>
<protein>
    <recommendedName>
        <fullName evidence="4">Large ribosomal subunit protein uL13</fullName>
    </recommendedName>
</protein>
<dbReference type="PROSITE" id="PS00783">
    <property type="entry name" value="RIBOSOMAL_L13"/>
    <property type="match status" value="1"/>
</dbReference>
<keyword evidence="2 4" id="KW-0689">Ribosomal protein</keyword>
<evidence type="ECO:0000256" key="4">
    <source>
        <dbReference type="HAMAP-Rule" id="MF_01366"/>
    </source>
</evidence>
<accession>A0A0G1ENM9</accession>
<dbReference type="Pfam" id="PF00572">
    <property type="entry name" value="Ribosomal_L13"/>
    <property type="match status" value="1"/>
</dbReference>
<dbReference type="STRING" id="1618436.UV59_C0016G0004"/>
<evidence type="ECO:0000313" key="7">
    <source>
        <dbReference type="EMBL" id="KKS84616.1"/>
    </source>
</evidence>
<dbReference type="EMBL" id="LCFB01000016">
    <property type="protein sequence ID" value="KKS84616.1"/>
    <property type="molecule type" value="Genomic_DNA"/>
</dbReference>
<dbReference type="InterPro" id="IPR005823">
    <property type="entry name" value="Ribosomal_uL13_bac-type"/>
</dbReference>